<keyword evidence="2" id="KW-1185">Reference proteome</keyword>
<dbReference type="AlphaFoldDB" id="A0A512N8P0"/>
<accession>A0A512N8P0</accession>
<dbReference type="EMBL" id="BKAJ01000037">
    <property type="protein sequence ID" value="GEP55355.1"/>
    <property type="molecule type" value="Genomic_DNA"/>
</dbReference>
<dbReference type="Proteomes" id="UP000321058">
    <property type="component" value="Unassembled WGS sequence"/>
</dbReference>
<dbReference type="RefSeq" id="WP_246158351.1">
    <property type="nucleotide sequence ID" value="NZ_BKAJ01000037.1"/>
</dbReference>
<comment type="caution">
    <text evidence="1">The sequence shown here is derived from an EMBL/GenBank/DDBJ whole genome shotgun (WGS) entry which is preliminary data.</text>
</comment>
<evidence type="ECO:0000313" key="2">
    <source>
        <dbReference type="Proteomes" id="UP000321058"/>
    </source>
</evidence>
<sequence length="195" mass="21283">MNSPDDHGKFRGEQLADIHLEAEWRRAIRQRTYDVRMVAPLERLGITPDQLPAVGVERVEFFGSGRAYYRPAENGRLALIVAVADMVSAPELGGMAEVRKIRDLVAVDIATRHVAIRDGYGTALGADNVADARLKGAPILLADTVLAWLRAPRRHGVHHRLAFGRLPARWHCGALPVPGDGKARLGLRSPVIGIA</sequence>
<reference evidence="1 2" key="1">
    <citation type="submission" date="2019-07" db="EMBL/GenBank/DDBJ databases">
        <title>Whole genome shotgun sequence of Reyranella soli NBRC 108950.</title>
        <authorList>
            <person name="Hosoyama A."/>
            <person name="Uohara A."/>
            <person name="Ohji S."/>
            <person name="Ichikawa N."/>
        </authorList>
    </citation>
    <scope>NUCLEOTIDE SEQUENCE [LARGE SCALE GENOMIC DNA]</scope>
    <source>
        <strain evidence="1 2">NBRC 108950</strain>
    </source>
</reference>
<evidence type="ECO:0000313" key="1">
    <source>
        <dbReference type="EMBL" id="GEP55355.1"/>
    </source>
</evidence>
<proteinExistence type="predicted"/>
<name>A0A512N8P0_9HYPH</name>
<organism evidence="1 2">
    <name type="scientific">Reyranella soli</name>
    <dbReference type="NCBI Taxonomy" id="1230389"/>
    <lineage>
        <taxon>Bacteria</taxon>
        <taxon>Pseudomonadati</taxon>
        <taxon>Pseudomonadota</taxon>
        <taxon>Alphaproteobacteria</taxon>
        <taxon>Hyphomicrobiales</taxon>
        <taxon>Reyranellaceae</taxon>
        <taxon>Reyranella</taxon>
    </lineage>
</organism>
<gene>
    <name evidence="1" type="ORF">RSO01_25210</name>
</gene>
<protein>
    <submittedName>
        <fullName evidence="1">Uncharacterized protein</fullName>
    </submittedName>
</protein>